<keyword evidence="5" id="KW-1185">Reference proteome</keyword>
<dbReference type="InterPro" id="IPR020843">
    <property type="entry name" value="ER"/>
</dbReference>
<name>A0A7W9JJG0_9MICC</name>
<evidence type="ECO:0000259" key="3">
    <source>
        <dbReference type="SMART" id="SM00829"/>
    </source>
</evidence>
<dbReference type="Proteomes" id="UP000567246">
    <property type="component" value="Unassembled WGS sequence"/>
</dbReference>
<dbReference type="InterPro" id="IPR036291">
    <property type="entry name" value="NAD(P)-bd_dom_sf"/>
</dbReference>
<dbReference type="PANTHER" id="PTHR48106:SF8">
    <property type="entry name" value="OS02G0805600 PROTEIN"/>
    <property type="match status" value="1"/>
</dbReference>
<dbReference type="InterPro" id="IPR013154">
    <property type="entry name" value="ADH-like_N"/>
</dbReference>
<feature type="domain" description="Enoyl reductase (ER)" evidence="3">
    <location>
        <begin position="24"/>
        <end position="346"/>
    </location>
</feature>
<accession>A0A7W9JJG0</accession>
<dbReference type="EMBL" id="JACHMW010000001">
    <property type="protein sequence ID" value="MBB5849006.1"/>
    <property type="molecule type" value="Genomic_DNA"/>
</dbReference>
<evidence type="ECO:0000313" key="5">
    <source>
        <dbReference type="Proteomes" id="UP000567246"/>
    </source>
</evidence>
<dbReference type="RefSeq" id="WP_221432981.1">
    <property type="nucleotide sequence ID" value="NZ_BAABAG010000013.1"/>
</dbReference>
<evidence type="ECO:0000313" key="4">
    <source>
        <dbReference type="EMBL" id="MBB5849006.1"/>
    </source>
</evidence>
<dbReference type="InterPro" id="IPR013149">
    <property type="entry name" value="ADH-like_C"/>
</dbReference>
<gene>
    <name evidence="4" type="ORF">HDA33_001570</name>
</gene>
<evidence type="ECO:0000256" key="2">
    <source>
        <dbReference type="ARBA" id="ARBA00023002"/>
    </source>
</evidence>
<protein>
    <submittedName>
        <fullName evidence="4">Putative PIG3 family NAD(P)H quinone oxidoreductase</fullName>
    </submittedName>
</protein>
<dbReference type="InterPro" id="IPR011032">
    <property type="entry name" value="GroES-like_sf"/>
</dbReference>
<dbReference type="Gene3D" id="3.40.50.720">
    <property type="entry name" value="NAD(P)-binding Rossmann-like Domain"/>
    <property type="match status" value="1"/>
</dbReference>
<dbReference type="SUPFAM" id="SSF51735">
    <property type="entry name" value="NAD(P)-binding Rossmann-fold domains"/>
    <property type="match status" value="1"/>
</dbReference>
<sequence length="361" mass="36809">MSETTMTPGTGRGAMRAVRFTGEGGAGSLAVGQEPIPTPGPGEVLVKVAAAGLNRADVMQREGKYPPPPGASDVPGLEVSGVVVALGEEAGLPGEGRFAHGDEVCALLAGGGYAEHVVVPAGQLMAVPPGVDLVTAAALPEVACTVWSTMSERGGVRAGDVVLVHGGSGGIGTFAVQYLAAIGARVLATAGGPAKCERVRGLGAEDVFDHRSGEPGGFADWVLERTGGRGADVVLDVVGGPYLDANVRCLAEEGRIVVIAVQGGPKADGFNLMRLVSKRGWLTGATLRARSVVDKARIVAGTERAVAPLVAAGRIDLAVGARFPLDDAAAAHRRFEAEDRVGRVLLVTDPADALWPQEDRT</sequence>
<comment type="caution">
    <text evidence="4">The sequence shown here is derived from an EMBL/GenBank/DDBJ whole genome shotgun (WGS) entry which is preliminary data.</text>
</comment>
<dbReference type="InterPro" id="IPR014189">
    <property type="entry name" value="Quinone_OxRdtase_PIG3"/>
</dbReference>
<dbReference type="GO" id="GO:0016651">
    <property type="term" value="F:oxidoreductase activity, acting on NAD(P)H"/>
    <property type="evidence" value="ECO:0007669"/>
    <property type="project" value="TreeGrafter"/>
</dbReference>
<dbReference type="AlphaFoldDB" id="A0A7W9JJG0"/>
<dbReference type="SMART" id="SM00829">
    <property type="entry name" value="PKS_ER"/>
    <property type="match status" value="1"/>
</dbReference>
<organism evidence="4 5">
    <name type="scientific">Micrococcus endophyticus</name>
    <dbReference type="NCBI Taxonomy" id="455343"/>
    <lineage>
        <taxon>Bacteria</taxon>
        <taxon>Bacillati</taxon>
        <taxon>Actinomycetota</taxon>
        <taxon>Actinomycetes</taxon>
        <taxon>Micrococcales</taxon>
        <taxon>Micrococcaceae</taxon>
        <taxon>Micrococcus</taxon>
    </lineage>
</organism>
<dbReference type="NCBIfam" id="TIGR02824">
    <property type="entry name" value="quinone_pig3"/>
    <property type="match status" value="1"/>
</dbReference>
<dbReference type="PANTHER" id="PTHR48106">
    <property type="entry name" value="QUINONE OXIDOREDUCTASE PIG3-RELATED"/>
    <property type="match status" value="1"/>
</dbReference>
<dbReference type="Pfam" id="PF00107">
    <property type="entry name" value="ADH_zinc_N"/>
    <property type="match status" value="1"/>
</dbReference>
<dbReference type="GO" id="GO:0070402">
    <property type="term" value="F:NADPH binding"/>
    <property type="evidence" value="ECO:0007669"/>
    <property type="project" value="TreeGrafter"/>
</dbReference>
<dbReference type="Pfam" id="PF08240">
    <property type="entry name" value="ADH_N"/>
    <property type="match status" value="1"/>
</dbReference>
<keyword evidence="1" id="KW-0521">NADP</keyword>
<dbReference type="CDD" id="cd05276">
    <property type="entry name" value="p53_inducible_oxidoreductase"/>
    <property type="match status" value="1"/>
</dbReference>
<keyword evidence="2" id="KW-0560">Oxidoreductase</keyword>
<evidence type="ECO:0000256" key="1">
    <source>
        <dbReference type="ARBA" id="ARBA00022857"/>
    </source>
</evidence>
<reference evidence="4 5" key="1">
    <citation type="submission" date="2020-08" db="EMBL/GenBank/DDBJ databases">
        <title>Sequencing the genomes of 1000 actinobacteria strains.</title>
        <authorList>
            <person name="Klenk H.-P."/>
        </authorList>
    </citation>
    <scope>NUCLEOTIDE SEQUENCE [LARGE SCALE GENOMIC DNA]</scope>
    <source>
        <strain evidence="4 5">DSM 17945</strain>
    </source>
</reference>
<dbReference type="SUPFAM" id="SSF50129">
    <property type="entry name" value="GroES-like"/>
    <property type="match status" value="1"/>
</dbReference>
<dbReference type="Gene3D" id="3.90.180.10">
    <property type="entry name" value="Medium-chain alcohol dehydrogenases, catalytic domain"/>
    <property type="match status" value="1"/>
</dbReference>
<proteinExistence type="predicted"/>